<dbReference type="PANTHER" id="PTHR21421">
    <property type="entry name" value="GUSTATORY RECEPTOR"/>
    <property type="match status" value="1"/>
</dbReference>
<accession>A0A0L0C051</accession>
<feature type="chain" id="PRO_5005535427" description="Gustatory receptor" evidence="10">
    <location>
        <begin position="22"/>
        <end position="378"/>
    </location>
</feature>
<dbReference type="OMA" id="MMATIIT"/>
<dbReference type="GO" id="GO:0005886">
    <property type="term" value="C:plasma membrane"/>
    <property type="evidence" value="ECO:0007669"/>
    <property type="project" value="UniProtKB-SubCell"/>
</dbReference>
<protein>
    <recommendedName>
        <fullName evidence="8">Gustatory receptor</fullName>
    </recommendedName>
</protein>
<feature type="transmembrane region" description="Helical" evidence="9">
    <location>
        <begin position="103"/>
        <end position="123"/>
    </location>
</feature>
<evidence type="ECO:0000256" key="4">
    <source>
        <dbReference type="ARBA" id="ARBA00022692"/>
    </source>
</evidence>
<dbReference type="AlphaFoldDB" id="A0A0L0C051"/>
<comment type="subcellular location">
    <subcellularLocation>
        <location evidence="1">Cell membrane</location>
        <topology evidence="1">Multi-pass membrane protein</topology>
    </subcellularLocation>
</comment>
<dbReference type="InterPro" id="IPR009318">
    <property type="entry name" value="Gustatory_rcpt"/>
</dbReference>
<evidence type="ECO:0000256" key="2">
    <source>
        <dbReference type="ARBA" id="ARBA00005327"/>
    </source>
</evidence>
<evidence type="ECO:0000256" key="7">
    <source>
        <dbReference type="ARBA" id="ARBA00023170"/>
    </source>
</evidence>
<name>A0A0L0C051_LUCCU</name>
<comment type="similarity">
    <text evidence="2">Belongs to the insect chemoreceptor superfamily. Gustatory receptor (GR) family. Gr5a subfamily.</text>
</comment>
<dbReference type="Pfam" id="PF06151">
    <property type="entry name" value="Trehalose_recp"/>
    <property type="match status" value="1"/>
</dbReference>
<dbReference type="PIRSF" id="PIRSF038981">
    <property type="entry name" value="GRP"/>
    <property type="match status" value="1"/>
</dbReference>
<dbReference type="GO" id="GO:0007165">
    <property type="term" value="P:signal transduction"/>
    <property type="evidence" value="ECO:0007669"/>
    <property type="project" value="UniProtKB-KW"/>
</dbReference>
<keyword evidence="12" id="KW-1185">Reference proteome</keyword>
<evidence type="ECO:0000256" key="10">
    <source>
        <dbReference type="SAM" id="SignalP"/>
    </source>
</evidence>
<evidence type="ECO:0000256" key="3">
    <source>
        <dbReference type="ARBA" id="ARBA00022475"/>
    </source>
</evidence>
<feature type="transmembrane region" description="Helical" evidence="9">
    <location>
        <begin position="273"/>
        <end position="294"/>
    </location>
</feature>
<evidence type="ECO:0000313" key="12">
    <source>
        <dbReference type="Proteomes" id="UP000037069"/>
    </source>
</evidence>
<keyword evidence="6 9" id="KW-0472">Membrane</keyword>
<evidence type="ECO:0000256" key="5">
    <source>
        <dbReference type="ARBA" id="ARBA00022989"/>
    </source>
</evidence>
<comment type="function">
    <text evidence="8">Plays a role in the sugar gustatory response.</text>
</comment>
<comment type="caution">
    <text evidence="11">The sequence shown here is derived from an EMBL/GenBank/DDBJ whole genome shotgun (WGS) entry which is preliminary data.</text>
</comment>
<dbReference type="PANTHER" id="PTHR21421:SF34">
    <property type="entry name" value="GUSTATORY RECEPTOR FOR SUGAR TASTE 61A-RELATED"/>
    <property type="match status" value="1"/>
</dbReference>
<reference evidence="11 12" key="1">
    <citation type="journal article" date="2015" name="Nat. Commun.">
        <title>Lucilia cuprina genome unlocks parasitic fly biology to underpin future interventions.</title>
        <authorList>
            <person name="Anstead C.A."/>
            <person name="Korhonen P.K."/>
            <person name="Young N.D."/>
            <person name="Hall R.S."/>
            <person name="Jex A.R."/>
            <person name="Murali S.C."/>
            <person name="Hughes D.S."/>
            <person name="Lee S.F."/>
            <person name="Perry T."/>
            <person name="Stroehlein A.J."/>
            <person name="Ansell B.R."/>
            <person name="Breugelmans B."/>
            <person name="Hofmann A."/>
            <person name="Qu J."/>
            <person name="Dugan S."/>
            <person name="Lee S.L."/>
            <person name="Chao H."/>
            <person name="Dinh H."/>
            <person name="Han Y."/>
            <person name="Doddapaneni H.V."/>
            <person name="Worley K.C."/>
            <person name="Muzny D.M."/>
            <person name="Ioannidis P."/>
            <person name="Waterhouse R.M."/>
            <person name="Zdobnov E.M."/>
            <person name="James P.J."/>
            <person name="Bagnall N.H."/>
            <person name="Kotze A.C."/>
            <person name="Gibbs R.A."/>
            <person name="Richards S."/>
            <person name="Batterham P."/>
            <person name="Gasser R.B."/>
        </authorList>
    </citation>
    <scope>NUCLEOTIDE SEQUENCE [LARGE SCALE GENOMIC DNA]</scope>
    <source>
        <strain evidence="11 12">LS</strain>
        <tissue evidence="11">Full body</tissue>
    </source>
</reference>
<feature type="transmembrane region" description="Helical" evidence="9">
    <location>
        <begin position="31"/>
        <end position="50"/>
    </location>
</feature>
<keyword evidence="7 8" id="KW-0675">Receptor</keyword>
<gene>
    <name evidence="11" type="ORF">FF38_12873</name>
</gene>
<keyword evidence="3" id="KW-1003">Cell membrane</keyword>
<dbReference type="EMBL" id="JRES01001077">
    <property type="protein sequence ID" value="KNC25697.1"/>
    <property type="molecule type" value="Genomic_DNA"/>
</dbReference>
<feature type="transmembrane region" description="Helical" evidence="9">
    <location>
        <begin position="180"/>
        <end position="200"/>
    </location>
</feature>
<feature type="signal peptide" evidence="10">
    <location>
        <begin position="1"/>
        <end position="21"/>
    </location>
</feature>
<keyword evidence="8" id="KW-0807">Transducer</keyword>
<evidence type="ECO:0000313" key="11">
    <source>
        <dbReference type="EMBL" id="KNC25697.1"/>
    </source>
</evidence>
<sequence>MLLSLGLLFAHIFGVMPLVNTWEYNPYRLKFNVPCWAVTTTVLFYIFGGWKTLHFTAQMFKSGINARNIARNWPQLIQYWTRIDLLFLMPPYKPPKWSLRKQLYTLLIGFWITALVEHCLFYASGYYNFRMRRIHCHPDEEKYSFKDYIQLDIFTDIFIYFPYNIFVAVYAFFLNGTFTFLWNFLDFFIMCISLGLATRFQQFNTRIEVLAGCYVPDAVWYKIRREHIILCEFMEKVNDQISTIVLLSSLNNMYFICNNLLNIFTKLRYQINYVYFWFSLVFLLSRTICVFMFASKIHDASVLPLQTLYLVPTGCWTEEVQRFRAQLLNEFIGLTGKRFYGMTRKNLFGMMATIITYELMLLQLDNKNKENSLPELCT</sequence>
<evidence type="ECO:0000256" key="8">
    <source>
        <dbReference type="PIRNR" id="PIRNR038981"/>
    </source>
</evidence>
<organism evidence="11 12">
    <name type="scientific">Lucilia cuprina</name>
    <name type="common">Green bottle fly</name>
    <name type="synonym">Australian sheep blowfly</name>
    <dbReference type="NCBI Taxonomy" id="7375"/>
    <lineage>
        <taxon>Eukaryota</taxon>
        <taxon>Metazoa</taxon>
        <taxon>Ecdysozoa</taxon>
        <taxon>Arthropoda</taxon>
        <taxon>Hexapoda</taxon>
        <taxon>Insecta</taxon>
        <taxon>Pterygota</taxon>
        <taxon>Neoptera</taxon>
        <taxon>Endopterygota</taxon>
        <taxon>Diptera</taxon>
        <taxon>Brachycera</taxon>
        <taxon>Muscomorpha</taxon>
        <taxon>Oestroidea</taxon>
        <taxon>Calliphoridae</taxon>
        <taxon>Luciliinae</taxon>
        <taxon>Lucilia</taxon>
    </lineage>
</organism>
<keyword evidence="4 9" id="KW-0812">Transmembrane</keyword>
<evidence type="ECO:0000256" key="6">
    <source>
        <dbReference type="ARBA" id="ARBA00023136"/>
    </source>
</evidence>
<dbReference type="OrthoDB" id="5800391at2759"/>
<evidence type="ECO:0000256" key="1">
    <source>
        <dbReference type="ARBA" id="ARBA00004651"/>
    </source>
</evidence>
<dbReference type="Proteomes" id="UP000037069">
    <property type="component" value="Unassembled WGS sequence"/>
</dbReference>
<dbReference type="GO" id="GO:0033041">
    <property type="term" value="F:sweet taste receptor activity"/>
    <property type="evidence" value="ECO:0007669"/>
    <property type="project" value="TreeGrafter"/>
</dbReference>
<evidence type="ECO:0000256" key="9">
    <source>
        <dbReference type="SAM" id="Phobius"/>
    </source>
</evidence>
<dbReference type="STRING" id="7375.A0A0L0C051"/>
<keyword evidence="5 9" id="KW-1133">Transmembrane helix</keyword>
<proteinExistence type="inferred from homology"/>
<feature type="transmembrane region" description="Helical" evidence="9">
    <location>
        <begin position="153"/>
        <end position="173"/>
    </location>
</feature>
<keyword evidence="10" id="KW-0732">Signal</keyword>